<organism evidence="1 2">
    <name type="scientific">Trematosphaeria pertusa</name>
    <dbReference type="NCBI Taxonomy" id="390896"/>
    <lineage>
        <taxon>Eukaryota</taxon>
        <taxon>Fungi</taxon>
        <taxon>Dikarya</taxon>
        <taxon>Ascomycota</taxon>
        <taxon>Pezizomycotina</taxon>
        <taxon>Dothideomycetes</taxon>
        <taxon>Pleosporomycetidae</taxon>
        <taxon>Pleosporales</taxon>
        <taxon>Massarineae</taxon>
        <taxon>Trematosphaeriaceae</taxon>
        <taxon>Trematosphaeria</taxon>
    </lineage>
</organism>
<dbReference type="Proteomes" id="UP000800094">
    <property type="component" value="Unassembled WGS sequence"/>
</dbReference>
<proteinExistence type="predicted"/>
<name>A0A6A6HS88_9PLEO</name>
<dbReference type="EMBL" id="ML987214">
    <property type="protein sequence ID" value="KAF2241035.1"/>
    <property type="molecule type" value="Genomic_DNA"/>
</dbReference>
<dbReference type="GeneID" id="54573792"/>
<sequence length="117" mass="12965">MHALLCFPSSTPPLHAIHSNIVQQSNREVSHAQTHIRPSQHKQSKTYARHAMPTPAMLQALYAVSTHRGRHSIVYLVAGSTNSQPSSEERVLLNPRSTSLTCHAIQPSIEPMRSVIN</sequence>
<dbReference type="AlphaFoldDB" id="A0A6A6HS88"/>
<accession>A0A6A6HS88</accession>
<evidence type="ECO:0000313" key="2">
    <source>
        <dbReference type="Proteomes" id="UP000800094"/>
    </source>
</evidence>
<evidence type="ECO:0000313" key="1">
    <source>
        <dbReference type="EMBL" id="KAF2241035.1"/>
    </source>
</evidence>
<dbReference type="RefSeq" id="XP_033676039.1">
    <property type="nucleotide sequence ID" value="XM_033820462.1"/>
</dbReference>
<keyword evidence="2" id="KW-1185">Reference proteome</keyword>
<gene>
    <name evidence="1" type="ORF">BU26DRAFT_186401</name>
</gene>
<protein>
    <submittedName>
        <fullName evidence="1">Uncharacterized protein</fullName>
    </submittedName>
</protein>
<reference evidence="1" key="1">
    <citation type="journal article" date="2020" name="Stud. Mycol.">
        <title>101 Dothideomycetes genomes: a test case for predicting lifestyles and emergence of pathogens.</title>
        <authorList>
            <person name="Haridas S."/>
            <person name="Albert R."/>
            <person name="Binder M."/>
            <person name="Bloem J."/>
            <person name="Labutti K."/>
            <person name="Salamov A."/>
            <person name="Andreopoulos B."/>
            <person name="Baker S."/>
            <person name="Barry K."/>
            <person name="Bills G."/>
            <person name="Bluhm B."/>
            <person name="Cannon C."/>
            <person name="Castanera R."/>
            <person name="Culley D."/>
            <person name="Daum C."/>
            <person name="Ezra D."/>
            <person name="Gonzalez J."/>
            <person name="Henrissat B."/>
            <person name="Kuo A."/>
            <person name="Liang C."/>
            <person name="Lipzen A."/>
            <person name="Lutzoni F."/>
            <person name="Magnuson J."/>
            <person name="Mondo S."/>
            <person name="Nolan M."/>
            <person name="Ohm R."/>
            <person name="Pangilinan J."/>
            <person name="Park H.-J."/>
            <person name="Ramirez L."/>
            <person name="Alfaro M."/>
            <person name="Sun H."/>
            <person name="Tritt A."/>
            <person name="Yoshinaga Y."/>
            <person name="Zwiers L.-H."/>
            <person name="Turgeon B."/>
            <person name="Goodwin S."/>
            <person name="Spatafora J."/>
            <person name="Crous P."/>
            <person name="Grigoriev I."/>
        </authorList>
    </citation>
    <scope>NUCLEOTIDE SEQUENCE</scope>
    <source>
        <strain evidence="1">CBS 122368</strain>
    </source>
</reference>